<accession>A0A814EJC4</accession>
<dbReference type="OrthoDB" id="10044276at2759"/>
<dbReference type="Proteomes" id="UP000663891">
    <property type="component" value="Unassembled WGS sequence"/>
</dbReference>
<evidence type="ECO:0000313" key="4">
    <source>
        <dbReference type="Proteomes" id="UP000663891"/>
    </source>
</evidence>
<name>A0A814EJC4_9BILA</name>
<evidence type="ECO:0000313" key="2">
    <source>
        <dbReference type="EMBL" id="CAF0968437.1"/>
    </source>
</evidence>
<feature type="region of interest" description="Disordered" evidence="1">
    <location>
        <begin position="68"/>
        <end position="90"/>
    </location>
</feature>
<organism evidence="2 4">
    <name type="scientific">Adineta steineri</name>
    <dbReference type="NCBI Taxonomy" id="433720"/>
    <lineage>
        <taxon>Eukaryota</taxon>
        <taxon>Metazoa</taxon>
        <taxon>Spiralia</taxon>
        <taxon>Gnathifera</taxon>
        <taxon>Rotifera</taxon>
        <taxon>Eurotatoria</taxon>
        <taxon>Bdelloidea</taxon>
        <taxon>Adinetida</taxon>
        <taxon>Adinetidae</taxon>
        <taxon>Adineta</taxon>
    </lineage>
</organism>
<evidence type="ECO:0000256" key="1">
    <source>
        <dbReference type="SAM" id="MobiDB-lite"/>
    </source>
</evidence>
<sequence length="456" mass="51940">MNSSLENIPRLGETKIKPKVGEIRLTTDGQRRKVFDGNCWQYLCRGDPNCRIQAKFTCRHHRSYNPDGTLLNQSPQKINKPKAGDIQSLPNGNRRIWRGVRWHNLCRAENCSTQAKGFCKTHQTQRMSLPNSNEVIPENFRLAGRTRSCTLASDKSEKEEHPEAEPEEKITLTSPISKRRRVDENIFETVNALPSEKHELHTRNGRRVRCNKLIWKHLCAGKKNVLYKRKYQRQSLPIAKTDSIIDTDQSNSQQTTSLSSDTINSIVHPSSITQLKNSKKRKTMSDINKREHIVPKRKSNGQRQKGFDKPIILHLEPNSTSPSVSASPTKDQSIEEPLLNESEISLSLSLKPNRLNTSYQSIEIPVQSPPINYDSSPAAILEQFGTIIKKEIVEEESLIYVPATYTNGSESPCETLQDFLRAEDIKKKEFKLDCQRISYRLAKIQDCIGNISSITI</sequence>
<feature type="compositionally biased region" description="Polar residues" evidence="1">
    <location>
        <begin position="317"/>
        <end position="331"/>
    </location>
</feature>
<proteinExistence type="predicted"/>
<dbReference type="Proteomes" id="UP000663881">
    <property type="component" value="Unassembled WGS sequence"/>
</dbReference>
<feature type="region of interest" description="Disordered" evidence="1">
    <location>
        <begin position="314"/>
        <end position="334"/>
    </location>
</feature>
<dbReference type="AlphaFoldDB" id="A0A814EJC4"/>
<protein>
    <submittedName>
        <fullName evidence="2">Uncharacterized protein</fullName>
    </submittedName>
</protein>
<reference evidence="2" key="1">
    <citation type="submission" date="2021-02" db="EMBL/GenBank/DDBJ databases">
        <authorList>
            <person name="Nowell W R."/>
        </authorList>
    </citation>
    <scope>NUCLEOTIDE SEQUENCE</scope>
</reference>
<dbReference type="EMBL" id="CAJNON010000102">
    <property type="protein sequence ID" value="CAF0968437.1"/>
    <property type="molecule type" value="Genomic_DNA"/>
</dbReference>
<comment type="caution">
    <text evidence="2">The sequence shown here is derived from an EMBL/GenBank/DDBJ whole genome shotgun (WGS) entry which is preliminary data.</text>
</comment>
<dbReference type="EMBL" id="CAJOAY010000856">
    <property type="protein sequence ID" value="CAF3748321.1"/>
    <property type="molecule type" value="Genomic_DNA"/>
</dbReference>
<evidence type="ECO:0000313" key="3">
    <source>
        <dbReference type="EMBL" id="CAF3748321.1"/>
    </source>
</evidence>
<gene>
    <name evidence="3" type="ORF">OKA104_LOCUS15530</name>
    <name evidence="2" type="ORF">VCS650_LOCUS13000</name>
</gene>